<organism evidence="2 3">
    <name type="scientific">Hymenobacter aranciens</name>
    <dbReference type="NCBI Taxonomy" id="3063996"/>
    <lineage>
        <taxon>Bacteria</taxon>
        <taxon>Pseudomonadati</taxon>
        <taxon>Bacteroidota</taxon>
        <taxon>Cytophagia</taxon>
        <taxon>Cytophagales</taxon>
        <taxon>Hymenobacteraceae</taxon>
        <taxon>Hymenobacter</taxon>
    </lineage>
</organism>
<dbReference type="Proteomes" id="UP001176429">
    <property type="component" value="Unassembled WGS sequence"/>
</dbReference>
<dbReference type="EMBL" id="JAUQSY010000007">
    <property type="protein sequence ID" value="MDO7875590.1"/>
    <property type="molecule type" value="Genomic_DNA"/>
</dbReference>
<proteinExistence type="predicted"/>
<comment type="caution">
    <text evidence="2">The sequence shown here is derived from an EMBL/GenBank/DDBJ whole genome shotgun (WGS) entry which is preliminary data.</text>
</comment>
<name>A0ABT9BCU1_9BACT</name>
<gene>
    <name evidence="2" type="ORF">Q5H93_12675</name>
</gene>
<evidence type="ECO:0000313" key="2">
    <source>
        <dbReference type="EMBL" id="MDO7875590.1"/>
    </source>
</evidence>
<dbReference type="InterPro" id="IPR020941">
    <property type="entry name" value="SUFU-like_domain"/>
</dbReference>
<reference evidence="2" key="1">
    <citation type="submission" date="2023-07" db="EMBL/GenBank/DDBJ databases">
        <authorList>
            <person name="Kim M.K."/>
        </authorList>
    </citation>
    <scope>NUCLEOTIDE SEQUENCE</scope>
    <source>
        <strain evidence="2">ASUV-10-1</strain>
    </source>
</reference>
<protein>
    <submittedName>
        <fullName evidence="2">Suppressor of fused domain protein</fullName>
    </submittedName>
</protein>
<accession>A0ABT9BCU1</accession>
<dbReference type="RefSeq" id="WP_305006901.1">
    <property type="nucleotide sequence ID" value="NZ_JAUQSY010000007.1"/>
</dbReference>
<dbReference type="Pfam" id="PF05076">
    <property type="entry name" value="SUFU"/>
    <property type="match status" value="1"/>
</dbReference>
<evidence type="ECO:0000259" key="1">
    <source>
        <dbReference type="Pfam" id="PF05076"/>
    </source>
</evidence>
<feature type="domain" description="Suppressor of fused-like" evidence="1">
    <location>
        <begin position="1"/>
        <end position="164"/>
    </location>
</feature>
<keyword evidence="3" id="KW-1185">Reference proteome</keyword>
<sequence length="171" mass="19096">MTSGMSDRPMHLPAEATPDDGLPSYLELAILLPSTWPMPASGEPLGEAFEDENTYWPIRWLKIMARFPHEYHTWLGYGHTIPNGEDAEPFADHTGLGCMLLLPALSLPEEFQELVISPAKTIHFLNLWPLYRSEMELKLAAGTDALLDRLEAYGITDVVDPDRPNTVPEPA</sequence>
<evidence type="ECO:0000313" key="3">
    <source>
        <dbReference type="Proteomes" id="UP001176429"/>
    </source>
</evidence>